<keyword evidence="3" id="KW-0150">Chloroplast</keyword>
<dbReference type="eggNOG" id="ENOG502S9ZY">
    <property type="taxonomic scope" value="Eukaryota"/>
</dbReference>
<dbReference type="HOGENOM" id="CLU_141848_0_0_1"/>
<dbReference type="Gramene" id="ABO96431">
    <property type="protein sequence ID" value="ABO96431"/>
    <property type="gene ID" value="OSTLU_31962"/>
</dbReference>
<reference evidence="9 10" key="1">
    <citation type="journal article" date="2007" name="Proc. Natl. Acad. Sci. U.S.A.">
        <title>The tiny eukaryote Ostreococcus provides genomic insights into the paradox of plankton speciation.</title>
        <authorList>
            <person name="Palenik B."/>
            <person name="Grimwood J."/>
            <person name="Aerts A."/>
            <person name="Rouze P."/>
            <person name="Salamov A."/>
            <person name="Putnam N."/>
            <person name="Dupont C."/>
            <person name="Jorgensen R."/>
            <person name="Derelle E."/>
            <person name="Rombauts S."/>
            <person name="Zhou K."/>
            <person name="Otillar R."/>
            <person name="Merchant S.S."/>
            <person name="Podell S."/>
            <person name="Gaasterland T."/>
            <person name="Napoli C."/>
            <person name="Gendler K."/>
            <person name="Manuell A."/>
            <person name="Tai V."/>
            <person name="Vallon O."/>
            <person name="Piganeau G."/>
            <person name="Jancek S."/>
            <person name="Heijde M."/>
            <person name="Jabbari K."/>
            <person name="Bowler C."/>
            <person name="Lohr M."/>
            <person name="Robbens S."/>
            <person name="Werner G."/>
            <person name="Dubchak I."/>
            <person name="Pazour G.J."/>
            <person name="Ren Q."/>
            <person name="Paulsen I."/>
            <person name="Delwiche C."/>
            <person name="Schmutz J."/>
            <person name="Rokhsar D."/>
            <person name="Van de Peer Y."/>
            <person name="Moreau H."/>
            <person name="Grigoriev I.V."/>
        </authorList>
    </citation>
    <scope>NUCLEOTIDE SEQUENCE [LARGE SCALE GENOMIC DNA]</scope>
    <source>
        <strain evidence="9 10">CCE9901</strain>
    </source>
</reference>
<dbReference type="PANTHER" id="PTHR36814:SF1">
    <property type="entry name" value="PHOTOSYSTEM I REACTION CENTER SUBUNIT N, CHLOROPLASTIC"/>
    <property type="match status" value="1"/>
</dbReference>
<dbReference type="InterPro" id="IPR044907">
    <property type="entry name" value="PSAN_sf"/>
</dbReference>
<dbReference type="RefSeq" id="XP_001418138.1">
    <property type="nucleotide sequence ID" value="XM_001418101.1"/>
</dbReference>
<dbReference type="GeneID" id="5002160"/>
<keyword evidence="10" id="KW-1185">Reference proteome</keyword>
<evidence type="ECO:0000313" key="10">
    <source>
        <dbReference type="Proteomes" id="UP000001568"/>
    </source>
</evidence>
<dbReference type="KEGG" id="olu:OSTLU_31962"/>
<comment type="subcellular location">
    <subcellularLocation>
        <location evidence="1">Plastid</location>
        <location evidence="1">Chloroplast thylakoid membrane</location>
        <topology evidence="1">Peripheral membrane protein</topology>
        <orientation evidence="1">Lumenal side</orientation>
    </subcellularLocation>
</comment>
<evidence type="ECO:0000256" key="5">
    <source>
        <dbReference type="ARBA" id="ARBA00022640"/>
    </source>
</evidence>
<dbReference type="GO" id="GO:0015979">
    <property type="term" value="P:photosynthesis"/>
    <property type="evidence" value="ECO:0007669"/>
    <property type="project" value="UniProtKB-KW"/>
</dbReference>
<accession>A4RYB0</accession>
<name>A4RYB0_OSTLU</name>
<sequence length="139" mass="14648">MFTVQATQIVTTAKAPTTKPAKRVQKAASLGLAAVVAVSLQVAPARADLTSDLLAKTEANKELNDKKRAATSSANFERSRTVTDGFCNFPQNIFGCENAAEKGDVKFLSDDLKVECEGTDAGKICASKNSGSYPSFLGL</sequence>
<organism evidence="9 10">
    <name type="scientific">Ostreococcus lucimarinus (strain CCE9901)</name>
    <dbReference type="NCBI Taxonomy" id="436017"/>
    <lineage>
        <taxon>Eukaryota</taxon>
        <taxon>Viridiplantae</taxon>
        <taxon>Chlorophyta</taxon>
        <taxon>Mamiellophyceae</taxon>
        <taxon>Mamiellales</taxon>
        <taxon>Bathycoccaceae</taxon>
        <taxon>Ostreococcus</taxon>
    </lineage>
</organism>
<comment type="similarity">
    <text evidence="2">Belongs to the psaN family.</text>
</comment>
<dbReference type="STRING" id="436017.A4RYB0"/>
<dbReference type="Proteomes" id="UP000001568">
    <property type="component" value="Chromosome 6"/>
</dbReference>
<dbReference type="InterPro" id="IPR008796">
    <property type="entry name" value="PSAN"/>
</dbReference>
<evidence type="ECO:0000256" key="3">
    <source>
        <dbReference type="ARBA" id="ARBA00022528"/>
    </source>
</evidence>
<evidence type="ECO:0000256" key="7">
    <source>
        <dbReference type="ARBA" id="ARBA00023078"/>
    </source>
</evidence>
<dbReference type="Gene3D" id="4.10.1190.10">
    <property type="entry name" value="Chlorophyll A-B binding protein"/>
    <property type="match status" value="1"/>
</dbReference>
<keyword evidence="7" id="KW-0793">Thylakoid</keyword>
<evidence type="ECO:0000256" key="2">
    <source>
        <dbReference type="ARBA" id="ARBA00010661"/>
    </source>
</evidence>
<dbReference type="OrthoDB" id="512227at2759"/>
<keyword evidence="4" id="KW-0602">Photosynthesis</keyword>
<dbReference type="EMBL" id="CP000586">
    <property type="protein sequence ID" value="ABO96431.1"/>
    <property type="molecule type" value="Genomic_DNA"/>
</dbReference>
<dbReference type="PANTHER" id="PTHR36814">
    <property type="entry name" value="PHOTOSYSTEM I REACTION CENTER SUBUNIT N, CHLOROPLASTIC"/>
    <property type="match status" value="1"/>
</dbReference>
<evidence type="ECO:0000256" key="8">
    <source>
        <dbReference type="ARBA" id="ARBA00023136"/>
    </source>
</evidence>
<dbReference type="AlphaFoldDB" id="A4RYB0"/>
<evidence type="ECO:0000256" key="4">
    <source>
        <dbReference type="ARBA" id="ARBA00022531"/>
    </source>
</evidence>
<dbReference type="GO" id="GO:0030093">
    <property type="term" value="C:chloroplast photosystem I"/>
    <property type="evidence" value="ECO:0007669"/>
    <property type="project" value="TreeGrafter"/>
</dbReference>
<dbReference type="OMA" id="KIVWIVE"/>
<protein>
    <submittedName>
        <fullName evidence="9">PsaN, PSI-N, photosystem I polypeptide</fullName>
    </submittedName>
</protein>
<proteinExistence type="inferred from homology"/>
<evidence type="ECO:0000256" key="1">
    <source>
        <dbReference type="ARBA" id="ARBA00004622"/>
    </source>
</evidence>
<dbReference type="Pfam" id="PF05479">
    <property type="entry name" value="PsaN"/>
    <property type="match status" value="1"/>
</dbReference>
<keyword evidence="6" id="KW-0603">Photosystem I</keyword>
<evidence type="ECO:0000256" key="6">
    <source>
        <dbReference type="ARBA" id="ARBA00022836"/>
    </source>
</evidence>
<keyword evidence="5" id="KW-0934">Plastid</keyword>
<keyword evidence="8" id="KW-0472">Membrane</keyword>
<gene>
    <name evidence="9" type="primary">psaN</name>
    <name evidence="9" type="ORF">OSTLU_31962</name>
</gene>
<evidence type="ECO:0000313" key="9">
    <source>
        <dbReference type="EMBL" id="ABO96431.1"/>
    </source>
</evidence>